<proteinExistence type="predicted"/>
<reference evidence="1" key="1">
    <citation type="submission" date="2018-01" db="EMBL/GenBank/DDBJ databases">
        <title>Genome sequnecing of Lactobacillus formosensis KACC 18721.</title>
        <authorList>
            <person name="Kim S.-J."/>
            <person name="Heo J."/>
        </authorList>
    </citation>
    <scope>NUCLEOTIDE SEQUENCE</scope>
    <source>
        <strain evidence="1">KACC 18721</strain>
    </source>
</reference>
<gene>
    <name evidence="1" type="ORF">C2R26_02930</name>
</gene>
<comment type="caution">
    <text evidence="1">The sequence shown here is derived from an EMBL/GenBank/DDBJ whole genome shotgun (WGS) entry which is preliminary data.</text>
</comment>
<evidence type="ECO:0000313" key="1">
    <source>
        <dbReference type="EMBL" id="POH37465.1"/>
    </source>
</evidence>
<protein>
    <submittedName>
        <fullName evidence="1">DUF2187 domain-containing protein</fullName>
    </submittedName>
</protein>
<name>A0A2P4R8B1_9LACO</name>
<organism evidence="1">
    <name type="scientific">Companilactobacillus formosensis</name>
    <dbReference type="NCBI Taxonomy" id="1617889"/>
    <lineage>
        <taxon>Bacteria</taxon>
        <taxon>Bacillati</taxon>
        <taxon>Bacillota</taxon>
        <taxon>Bacilli</taxon>
        <taxon>Lactobacillales</taxon>
        <taxon>Lactobacillaceae</taxon>
        <taxon>Companilactobacillus</taxon>
    </lineage>
</organism>
<sequence>MKIEDLKVGTVYDCSVDEDMDYPFQGKVEKIYEHSALMEIVKNDPKDNSNKMELNNKIVVSIKKIKKAKN</sequence>
<dbReference type="EMBL" id="PPWZ01000017">
    <property type="protein sequence ID" value="POH37465.1"/>
    <property type="molecule type" value="Genomic_DNA"/>
</dbReference>
<dbReference type="AlphaFoldDB" id="A0A2P4R8B1"/>
<accession>A0A2P4R8B1</accession>